<keyword evidence="1" id="KW-0472">Membrane</keyword>
<feature type="transmembrane region" description="Helical" evidence="1">
    <location>
        <begin position="12"/>
        <end position="35"/>
    </location>
</feature>
<dbReference type="OrthoDB" id="5815618at2"/>
<protein>
    <submittedName>
        <fullName evidence="2">MSHA pilin protein MshB</fullName>
    </submittedName>
</protein>
<evidence type="ECO:0000256" key="1">
    <source>
        <dbReference type="SAM" id="Phobius"/>
    </source>
</evidence>
<sequence>MNTTIAYSKGFSLFELVIVVILLAVILSFAIPQYIGIKNQAHNASADAIAGSFSSAIGMVRGQWELEGRPNSKTNITFVNYGGVIVAVDGSLGTPTGDETEKKDTRAESINAHKCRQVLNVILQDAPSSTLSSEISIIKSVSFLVRYNAESTQCVYYLTHTIDIKSIPTNTGEISGLTGFSYFAKTGKVKIFKTK</sequence>
<dbReference type="InterPro" id="IPR012902">
    <property type="entry name" value="N_methyl_site"/>
</dbReference>
<name>A0A290S1X7_9GAMM</name>
<evidence type="ECO:0000313" key="3">
    <source>
        <dbReference type="Proteomes" id="UP000016505"/>
    </source>
</evidence>
<dbReference type="NCBIfam" id="TIGR02532">
    <property type="entry name" value="IV_pilin_GFxxxE"/>
    <property type="match status" value="1"/>
</dbReference>
<dbReference type="Proteomes" id="UP000016505">
    <property type="component" value="Chromosome I"/>
</dbReference>
<keyword evidence="1" id="KW-0812">Transmembrane</keyword>
<dbReference type="SUPFAM" id="SSF54523">
    <property type="entry name" value="Pili subunits"/>
    <property type="match status" value="1"/>
</dbReference>
<dbReference type="RefSeq" id="WP_010553773.1">
    <property type="nucleotide sequence ID" value="NZ_CP011025.1"/>
</dbReference>
<organism evidence="2 3">
    <name type="scientific">Pseudoalteromonas arctica A 37-1-2</name>
    <dbReference type="NCBI Taxonomy" id="1117313"/>
    <lineage>
        <taxon>Bacteria</taxon>
        <taxon>Pseudomonadati</taxon>
        <taxon>Pseudomonadota</taxon>
        <taxon>Gammaproteobacteria</taxon>
        <taxon>Alteromonadales</taxon>
        <taxon>Pseudoalteromonadaceae</taxon>
        <taxon>Pseudoalteromonas</taxon>
    </lineage>
</organism>
<dbReference type="AlphaFoldDB" id="A0A290S1X7"/>
<dbReference type="Gene3D" id="3.30.700.10">
    <property type="entry name" value="Glycoprotein, Type 4 Pilin"/>
    <property type="match status" value="1"/>
</dbReference>
<dbReference type="EMBL" id="CP011025">
    <property type="protein sequence ID" value="ATC85190.1"/>
    <property type="molecule type" value="Genomic_DNA"/>
</dbReference>
<gene>
    <name evidence="2" type="primary">mshB</name>
    <name evidence="2" type="ORF">PARC_a0455</name>
</gene>
<accession>A0A290S1X7</accession>
<dbReference type="KEGG" id="part:PARC_a0455"/>
<reference evidence="2 3" key="1">
    <citation type="journal article" date="2012" name="J. Bacteriol.">
        <title>Genome sequences of type strains of seven species of the marine bacterium Pseudoalteromonas.</title>
        <authorList>
            <person name="Xie B.B."/>
            <person name="Shu Y.L."/>
            <person name="Qin Q.L."/>
            <person name="Rong J.C."/>
            <person name="Zhang X.Y."/>
            <person name="Chen X.L."/>
            <person name="Shi M."/>
            <person name="He H.L."/>
            <person name="Zhou B.C."/>
            <person name="Zhang Y.Z."/>
        </authorList>
    </citation>
    <scope>NUCLEOTIDE SEQUENCE [LARGE SCALE GENOMIC DNA]</scope>
    <source>
        <strain evidence="2 3">A 37-1-2</strain>
    </source>
</reference>
<keyword evidence="1" id="KW-1133">Transmembrane helix</keyword>
<proteinExistence type="predicted"/>
<evidence type="ECO:0000313" key="2">
    <source>
        <dbReference type="EMBL" id="ATC85190.1"/>
    </source>
</evidence>
<dbReference type="InterPro" id="IPR045584">
    <property type="entry name" value="Pilin-like"/>
</dbReference>